<dbReference type="EMBL" id="FNVQ01000009">
    <property type="protein sequence ID" value="SEG87950.1"/>
    <property type="molecule type" value="Genomic_DNA"/>
</dbReference>
<accession>A0A1H6DRV5</accession>
<dbReference type="RefSeq" id="WP_160115587.1">
    <property type="nucleotide sequence ID" value="NZ_FNVQ01000009.1"/>
</dbReference>
<dbReference type="AlphaFoldDB" id="A0A1H6DRV5"/>
<keyword evidence="2" id="KW-1185">Reference proteome</keyword>
<organism evidence="1 2">
    <name type="scientific">Marinobacterium lutimaris</name>
    <dbReference type="NCBI Taxonomy" id="568106"/>
    <lineage>
        <taxon>Bacteria</taxon>
        <taxon>Pseudomonadati</taxon>
        <taxon>Pseudomonadota</taxon>
        <taxon>Gammaproteobacteria</taxon>
        <taxon>Oceanospirillales</taxon>
        <taxon>Oceanospirillaceae</taxon>
        <taxon>Marinobacterium</taxon>
    </lineage>
</organism>
<reference evidence="1 2" key="1">
    <citation type="submission" date="2016-10" db="EMBL/GenBank/DDBJ databases">
        <authorList>
            <person name="de Groot N.N."/>
        </authorList>
    </citation>
    <scope>NUCLEOTIDE SEQUENCE [LARGE SCALE GENOMIC DNA]</scope>
    <source>
        <strain evidence="1 2">DSM 22012</strain>
    </source>
</reference>
<proteinExistence type="predicted"/>
<protein>
    <submittedName>
        <fullName evidence="1">Uncharacterized protein</fullName>
    </submittedName>
</protein>
<name>A0A1H6DRV5_9GAMM</name>
<dbReference type="Proteomes" id="UP000236745">
    <property type="component" value="Unassembled WGS sequence"/>
</dbReference>
<evidence type="ECO:0000313" key="1">
    <source>
        <dbReference type="EMBL" id="SEG87950.1"/>
    </source>
</evidence>
<sequence>MAGGEIQLFVDTTTVLESNEVKALAIFAEECLEAYPEIPPLKEFCCNL</sequence>
<evidence type="ECO:0000313" key="2">
    <source>
        <dbReference type="Proteomes" id="UP000236745"/>
    </source>
</evidence>
<gene>
    <name evidence="1" type="ORF">SAMN05444390_1091</name>
</gene>